<dbReference type="EMBL" id="JAACXV010014560">
    <property type="protein sequence ID" value="KAF7266117.1"/>
    <property type="molecule type" value="Genomic_DNA"/>
</dbReference>
<name>A0A834HPB1_RHYFE</name>
<sequence>MALRLTAAYATHANNGKGTILNAVHKSRDQARQVFVTKWNKDDVTDTWNGKKVRVEPGGLVVVEGKVQTDACWYSEEANISFRTLFSCQKWTRWRRETERTWHD</sequence>
<proteinExistence type="predicted"/>
<comment type="caution">
    <text evidence="1">The sequence shown here is derived from an EMBL/GenBank/DDBJ whole genome shotgun (WGS) entry which is preliminary data.</text>
</comment>
<evidence type="ECO:0000313" key="2">
    <source>
        <dbReference type="Proteomes" id="UP000625711"/>
    </source>
</evidence>
<reference evidence="1" key="1">
    <citation type="submission" date="2020-08" db="EMBL/GenBank/DDBJ databases">
        <title>Genome sequencing and assembly of the red palm weevil Rhynchophorus ferrugineus.</title>
        <authorList>
            <person name="Dias G.B."/>
            <person name="Bergman C.M."/>
            <person name="Manee M."/>
        </authorList>
    </citation>
    <scope>NUCLEOTIDE SEQUENCE</scope>
    <source>
        <strain evidence="1">AA-2017</strain>
        <tissue evidence="1">Whole larva</tissue>
    </source>
</reference>
<dbReference type="AlphaFoldDB" id="A0A834HPB1"/>
<dbReference type="Proteomes" id="UP000625711">
    <property type="component" value="Unassembled WGS sequence"/>
</dbReference>
<organism evidence="1 2">
    <name type="scientific">Rhynchophorus ferrugineus</name>
    <name type="common">Red palm weevil</name>
    <name type="synonym">Curculio ferrugineus</name>
    <dbReference type="NCBI Taxonomy" id="354439"/>
    <lineage>
        <taxon>Eukaryota</taxon>
        <taxon>Metazoa</taxon>
        <taxon>Ecdysozoa</taxon>
        <taxon>Arthropoda</taxon>
        <taxon>Hexapoda</taxon>
        <taxon>Insecta</taxon>
        <taxon>Pterygota</taxon>
        <taxon>Neoptera</taxon>
        <taxon>Endopterygota</taxon>
        <taxon>Coleoptera</taxon>
        <taxon>Polyphaga</taxon>
        <taxon>Cucujiformia</taxon>
        <taxon>Curculionidae</taxon>
        <taxon>Dryophthorinae</taxon>
        <taxon>Rhynchophorus</taxon>
    </lineage>
</organism>
<protein>
    <submittedName>
        <fullName evidence="1">Uncharacterized protein</fullName>
    </submittedName>
</protein>
<evidence type="ECO:0000313" key="1">
    <source>
        <dbReference type="EMBL" id="KAF7266117.1"/>
    </source>
</evidence>
<keyword evidence="2" id="KW-1185">Reference proteome</keyword>
<accession>A0A834HPB1</accession>
<gene>
    <name evidence="1" type="ORF">GWI33_020489</name>
</gene>